<evidence type="ECO:0000313" key="2">
    <source>
        <dbReference type="EMBL" id="TCU94636.1"/>
    </source>
</evidence>
<evidence type="ECO:0000313" key="3">
    <source>
        <dbReference type="Proteomes" id="UP000295110"/>
    </source>
</evidence>
<dbReference type="AlphaFoldDB" id="A0A4R3URS7"/>
<reference evidence="2 3" key="1">
    <citation type="submission" date="2019-03" db="EMBL/GenBank/DDBJ databases">
        <title>Genomic Encyclopedia of Type Strains, Phase IV (KMG-IV): sequencing the most valuable type-strain genomes for metagenomic binning, comparative biology and taxonomic classification.</title>
        <authorList>
            <person name="Goeker M."/>
        </authorList>
    </citation>
    <scope>NUCLEOTIDE SEQUENCE [LARGE SCALE GENOMIC DNA]</scope>
    <source>
        <strain evidence="2 3">DSM 654</strain>
    </source>
</reference>
<proteinExistence type="predicted"/>
<evidence type="ECO:0008006" key="4">
    <source>
        <dbReference type="Google" id="ProtNLM"/>
    </source>
</evidence>
<comment type="caution">
    <text evidence="2">The sequence shown here is derived from an EMBL/GenBank/DDBJ whole genome shotgun (WGS) entry which is preliminary data.</text>
</comment>
<dbReference type="RefSeq" id="WP_243655724.1">
    <property type="nucleotide sequence ID" value="NZ_CBCSGL010000012.1"/>
</dbReference>
<evidence type="ECO:0000256" key="1">
    <source>
        <dbReference type="SAM" id="SignalP"/>
    </source>
</evidence>
<sequence>MSVPSFCFAALRLVLRARRLPALLALAVLPLAIQPAMAQARVERDGVVLYWGLVPAAIVAEKHPLEEMHGVVPKDGGQVHHLVAALVDAKDGRRIGDAVLRAQLHEVGIVNAAPKYLTPMTINGLASYGQVFSMAKDGPYQFRILARLADRPNEVEFPISAWSPHRESR</sequence>
<accession>A0A4R3URS7</accession>
<keyword evidence="1" id="KW-0732">Signal</keyword>
<dbReference type="Proteomes" id="UP000295110">
    <property type="component" value="Unassembled WGS sequence"/>
</dbReference>
<keyword evidence="3" id="KW-1185">Reference proteome</keyword>
<feature type="chain" id="PRO_5020937056" description="DUF4426 domain-containing protein" evidence="1">
    <location>
        <begin position="39"/>
        <end position="169"/>
    </location>
</feature>
<dbReference type="EMBL" id="SMBU01000016">
    <property type="protein sequence ID" value="TCU94636.1"/>
    <property type="molecule type" value="Genomic_DNA"/>
</dbReference>
<name>A0A4R3URS7_ROSSA</name>
<protein>
    <recommendedName>
        <fullName evidence="4">DUF4426 domain-containing protein</fullName>
    </recommendedName>
</protein>
<feature type="signal peptide" evidence="1">
    <location>
        <begin position="1"/>
        <end position="38"/>
    </location>
</feature>
<organism evidence="2 3">
    <name type="scientific">Roseateles saccharophilus</name>
    <name type="common">Pseudomonas saccharophila</name>
    <dbReference type="NCBI Taxonomy" id="304"/>
    <lineage>
        <taxon>Bacteria</taxon>
        <taxon>Pseudomonadati</taxon>
        <taxon>Pseudomonadota</taxon>
        <taxon>Betaproteobacteria</taxon>
        <taxon>Burkholderiales</taxon>
        <taxon>Sphaerotilaceae</taxon>
        <taxon>Roseateles</taxon>
    </lineage>
</organism>
<gene>
    <name evidence="2" type="ORF">EV671_101658</name>
</gene>